<dbReference type="Proteomes" id="UP001148482">
    <property type="component" value="Unassembled WGS sequence"/>
</dbReference>
<comment type="similarity">
    <text evidence="2 5">Belongs to the RecX family.</text>
</comment>
<accession>A0A9X3I1Q5</accession>
<feature type="domain" description="RecX third three-helical" evidence="7">
    <location>
        <begin position="113"/>
        <end position="154"/>
    </location>
</feature>
<evidence type="ECO:0000259" key="6">
    <source>
        <dbReference type="Pfam" id="PF02631"/>
    </source>
</evidence>
<dbReference type="InterPro" id="IPR053924">
    <property type="entry name" value="RecX_HTH_2nd"/>
</dbReference>
<dbReference type="Gene3D" id="1.10.10.10">
    <property type="entry name" value="Winged helix-like DNA-binding domain superfamily/Winged helix DNA-binding domain"/>
    <property type="match status" value="3"/>
</dbReference>
<evidence type="ECO:0000256" key="3">
    <source>
        <dbReference type="ARBA" id="ARBA00018111"/>
    </source>
</evidence>
<dbReference type="InterPro" id="IPR003783">
    <property type="entry name" value="Regulatory_RecX"/>
</dbReference>
<keyword evidence="4 5" id="KW-0963">Cytoplasm</keyword>
<evidence type="ECO:0000256" key="5">
    <source>
        <dbReference type="HAMAP-Rule" id="MF_01114"/>
    </source>
</evidence>
<name>A0A9X3I1Q5_9FLAO</name>
<reference evidence="8" key="1">
    <citation type="submission" date="2022-11" db="EMBL/GenBank/DDBJ databases">
        <title>Salinimicrobium profundisediminis sp. nov., isolated from deep-sea sediment of the Mariana Trench.</title>
        <authorList>
            <person name="Fu H."/>
        </authorList>
    </citation>
    <scope>NUCLEOTIDE SEQUENCE</scope>
    <source>
        <strain evidence="8">MT39</strain>
    </source>
</reference>
<keyword evidence="9" id="KW-1185">Reference proteome</keyword>
<gene>
    <name evidence="5" type="primary">recX</name>
    <name evidence="8" type="ORF">OQ279_11150</name>
</gene>
<comment type="caution">
    <text evidence="8">The sequence shown here is derived from an EMBL/GenBank/DDBJ whole genome shotgun (WGS) entry which is preliminary data.</text>
</comment>
<dbReference type="Pfam" id="PF21981">
    <property type="entry name" value="RecX_HTH3"/>
    <property type="match status" value="1"/>
</dbReference>
<organism evidence="8 9">
    <name type="scientific">Salinimicrobium profundisediminis</name>
    <dbReference type="NCBI Taxonomy" id="2994553"/>
    <lineage>
        <taxon>Bacteria</taxon>
        <taxon>Pseudomonadati</taxon>
        <taxon>Bacteroidota</taxon>
        <taxon>Flavobacteriia</taxon>
        <taxon>Flavobacteriales</taxon>
        <taxon>Flavobacteriaceae</taxon>
        <taxon>Salinimicrobium</taxon>
    </lineage>
</organism>
<evidence type="ECO:0000256" key="4">
    <source>
        <dbReference type="ARBA" id="ARBA00022490"/>
    </source>
</evidence>
<dbReference type="PANTHER" id="PTHR33602">
    <property type="entry name" value="REGULATORY PROTEIN RECX FAMILY PROTEIN"/>
    <property type="match status" value="1"/>
</dbReference>
<evidence type="ECO:0000259" key="7">
    <source>
        <dbReference type="Pfam" id="PF21981"/>
    </source>
</evidence>
<dbReference type="GO" id="GO:0005737">
    <property type="term" value="C:cytoplasm"/>
    <property type="evidence" value="ECO:0007669"/>
    <property type="project" value="UniProtKB-SubCell"/>
</dbReference>
<dbReference type="EMBL" id="JAPJDA010000017">
    <property type="protein sequence ID" value="MCX2838703.1"/>
    <property type="molecule type" value="Genomic_DNA"/>
</dbReference>
<dbReference type="InterPro" id="IPR053925">
    <property type="entry name" value="RecX_HTH_3rd"/>
</dbReference>
<proteinExistence type="inferred from homology"/>
<evidence type="ECO:0000256" key="2">
    <source>
        <dbReference type="ARBA" id="ARBA00009695"/>
    </source>
</evidence>
<dbReference type="Pfam" id="PF02631">
    <property type="entry name" value="RecX_HTH2"/>
    <property type="match status" value="1"/>
</dbReference>
<dbReference type="RefSeq" id="WP_266070000.1">
    <property type="nucleotide sequence ID" value="NZ_JAPJDA010000017.1"/>
</dbReference>
<evidence type="ECO:0000256" key="1">
    <source>
        <dbReference type="ARBA" id="ARBA00004496"/>
    </source>
</evidence>
<comment type="function">
    <text evidence="5">Modulates RecA activity.</text>
</comment>
<dbReference type="GO" id="GO:0006282">
    <property type="term" value="P:regulation of DNA repair"/>
    <property type="evidence" value="ECO:0007669"/>
    <property type="project" value="UniProtKB-UniRule"/>
</dbReference>
<evidence type="ECO:0000313" key="8">
    <source>
        <dbReference type="EMBL" id="MCX2838703.1"/>
    </source>
</evidence>
<protein>
    <recommendedName>
        <fullName evidence="3 5">Regulatory protein RecX</fullName>
    </recommendedName>
</protein>
<dbReference type="InterPro" id="IPR036388">
    <property type="entry name" value="WH-like_DNA-bd_sf"/>
</dbReference>
<comment type="subcellular location">
    <subcellularLocation>
        <location evidence="1 5">Cytoplasm</location>
    </subcellularLocation>
</comment>
<feature type="domain" description="RecX second three-helical" evidence="6">
    <location>
        <begin position="61"/>
        <end position="102"/>
    </location>
</feature>
<dbReference type="PANTHER" id="PTHR33602:SF1">
    <property type="entry name" value="REGULATORY PROTEIN RECX FAMILY PROTEIN"/>
    <property type="match status" value="1"/>
</dbReference>
<evidence type="ECO:0000313" key="9">
    <source>
        <dbReference type="Proteomes" id="UP001148482"/>
    </source>
</evidence>
<dbReference type="AlphaFoldDB" id="A0A9X3I1Q5"/>
<sequence>MKADSSGKSYTVKEATLKLMQYCAYRDRSQKEVEDKLLEMRMIPAAREEIIIKLMQEDFLNEERFARSFVRGKFRIKKWGRYKIQQELKARDISSPIIKLAMTEIEESVYKTTLYELAEKKLNLLSEEDKFKLKKKLGDYLIRKGYESSLVYEVTEDLIQA</sequence>
<dbReference type="HAMAP" id="MF_01114">
    <property type="entry name" value="RecX"/>
    <property type="match status" value="1"/>
</dbReference>